<proteinExistence type="predicted"/>
<evidence type="ECO:0000313" key="2">
    <source>
        <dbReference type="EMBL" id="KAL3091409.1"/>
    </source>
</evidence>
<dbReference type="Pfam" id="PF00622">
    <property type="entry name" value="SPRY"/>
    <property type="match status" value="1"/>
</dbReference>
<comment type="caution">
    <text evidence="2">The sequence shown here is derived from an EMBL/GenBank/DDBJ whole genome shotgun (WGS) entry which is preliminary data.</text>
</comment>
<dbReference type="InterPro" id="IPR044736">
    <property type="entry name" value="Gid1/RanBPM/SPLA_SPRY"/>
</dbReference>
<dbReference type="InterPro" id="IPR003877">
    <property type="entry name" value="SPRY_dom"/>
</dbReference>
<organism evidence="2 3">
    <name type="scientific">Heterodera trifolii</name>
    <dbReference type="NCBI Taxonomy" id="157864"/>
    <lineage>
        <taxon>Eukaryota</taxon>
        <taxon>Metazoa</taxon>
        <taxon>Ecdysozoa</taxon>
        <taxon>Nematoda</taxon>
        <taxon>Chromadorea</taxon>
        <taxon>Rhabditida</taxon>
        <taxon>Tylenchina</taxon>
        <taxon>Tylenchomorpha</taxon>
        <taxon>Tylenchoidea</taxon>
        <taxon>Heteroderidae</taxon>
        <taxon>Heteroderinae</taxon>
        <taxon>Heterodera</taxon>
    </lineage>
</organism>
<dbReference type="Proteomes" id="UP001620626">
    <property type="component" value="Unassembled WGS sequence"/>
</dbReference>
<evidence type="ECO:0000259" key="1">
    <source>
        <dbReference type="PROSITE" id="PS50188"/>
    </source>
</evidence>
<accession>A0ABD2JLA4</accession>
<dbReference type="InterPro" id="IPR001870">
    <property type="entry name" value="B30.2/SPRY"/>
</dbReference>
<dbReference type="SUPFAM" id="SSF49899">
    <property type="entry name" value="Concanavalin A-like lectins/glucanases"/>
    <property type="match status" value="1"/>
</dbReference>
<name>A0ABD2JLA4_9BILA</name>
<dbReference type="EMBL" id="JBICBT010000942">
    <property type="protein sequence ID" value="KAL3091409.1"/>
    <property type="molecule type" value="Genomic_DNA"/>
</dbReference>
<dbReference type="PROSITE" id="PS50188">
    <property type="entry name" value="B302_SPRY"/>
    <property type="match status" value="1"/>
</dbReference>
<dbReference type="InterPro" id="IPR043136">
    <property type="entry name" value="B30.2/SPRY_sf"/>
</dbReference>
<dbReference type="InterPro" id="IPR013320">
    <property type="entry name" value="ConA-like_dom_sf"/>
</dbReference>
<feature type="domain" description="B30.2/SPRY" evidence="1">
    <location>
        <begin position="162"/>
        <end position="356"/>
    </location>
</feature>
<dbReference type="CDD" id="cd12885">
    <property type="entry name" value="SPRY_RanBP_like"/>
    <property type="match status" value="1"/>
</dbReference>
<dbReference type="SMART" id="SM00449">
    <property type="entry name" value="SPRY"/>
    <property type="match status" value="1"/>
</dbReference>
<gene>
    <name evidence="2" type="ORF">niasHT_025171</name>
</gene>
<dbReference type="AlphaFoldDB" id="A0ABD2JLA4"/>
<protein>
    <recommendedName>
        <fullName evidence="1">B30.2/SPRY domain-containing protein</fullName>
    </recommendedName>
</protein>
<sequence length="362" mass="40254">MSIWLGGASVCGAKFAAQVSAAQKSRRKCLRRKCRFGWAAQVSRRKCQRRKSHGASVCGANVDLAGRRKCRGASVSGAKVTAQVSAAQMSIWLGGASVAAQVSAAQKSRRKCLRRKCRFGWAAQVSRRKCLRRKCHGASVCGANVDISVDAIKNVQQNELNVLEKEHKETKMKMALLNLGKNCWDANACHNELKITDDKCLAVIYEGKACGFRTVFATHPIWHGNNSSGLFYFEISIKDMPNCPYGLFGFAVKNLKKLELALEFGTFGYLNHGNFIINGEGLYREAQKVESYEENDIVGCGVNWANRMIFFTKNGRRQGPFYLLANSPYFFPHQLFPFISLYAGDKIDANFGPNFKFNLATL</sequence>
<evidence type="ECO:0000313" key="3">
    <source>
        <dbReference type="Proteomes" id="UP001620626"/>
    </source>
</evidence>
<dbReference type="Gene3D" id="2.60.120.920">
    <property type="match status" value="1"/>
</dbReference>
<reference evidence="2 3" key="1">
    <citation type="submission" date="2024-10" db="EMBL/GenBank/DDBJ databases">
        <authorList>
            <person name="Kim D."/>
        </authorList>
    </citation>
    <scope>NUCLEOTIDE SEQUENCE [LARGE SCALE GENOMIC DNA]</scope>
    <source>
        <strain evidence="2">BH-2024</strain>
    </source>
</reference>
<keyword evidence="3" id="KW-1185">Reference proteome</keyword>